<dbReference type="SMART" id="SM00033">
    <property type="entry name" value="CH"/>
    <property type="match status" value="1"/>
</dbReference>
<keyword evidence="5" id="KW-0132">Cell division</keyword>
<dbReference type="Gene3D" id="1.20.5.190">
    <property type="match status" value="10"/>
</dbReference>
<keyword evidence="10" id="KW-0539">Nucleus</keyword>
<keyword evidence="7" id="KW-0498">Mitosis</keyword>
<dbReference type="GO" id="GO:0000922">
    <property type="term" value="C:spindle pole"/>
    <property type="evidence" value="ECO:0007669"/>
    <property type="project" value="TreeGrafter"/>
</dbReference>
<dbReference type="PROSITE" id="PS50096">
    <property type="entry name" value="IQ"/>
    <property type="match status" value="9"/>
</dbReference>
<dbReference type="SMART" id="SM00015">
    <property type="entry name" value="IQ"/>
    <property type="match status" value="19"/>
</dbReference>
<dbReference type="InterPro" id="IPR016024">
    <property type="entry name" value="ARM-type_fold"/>
</dbReference>
<keyword evidence="8" id="KW-0112">Calmodulin-binding</keyword>
<evidence type="ECO:0000256" key="6">
    <source>
        <dbReference type="ARBA" id="ARBA00022737"/>
    </source>
</evidence>
<dbReference type="GO" id="GO:0007051">
    <property type="term" value="P:spindle organization"/>
    <property type="evidence" value="ECO:0007669"/>
    <property type="project" value="TreeGrafter"/>
</dbReference>
<dbReference type="GO" id="GO:0005516">
    <property type="term" value="F:calmodulin binding"/>
    <property type="evidence" value="ECO:0007669"/>
    <property type="project" value="UniProtKB-KW"/>
</dbReference>
<dbReference type="Gene3D" id="1.10.418.10">
    <property type="entry name" value="Calponin-like domain"/>
    <property type="match status" value="1"/>
</dbReference>
<evidence type="ECO:0000256" key="1">
    <source>
        <dbReference type="ARBA" id="ARBA00004123"/>
    </source>
</evidence>
<evidence type="ECO:0000256" key="8">
    <source>
        <dbReference type="ARBA" id="ARBA00022860"/>
    </source>
</evidence>
<dbReference type="GeneID" id="100122962"/>
<evidence type="ECO:0000256" key="11">
    <source>
        <dbReference type="ARBA" id="ARBA00023306"/>
    </source>
</evidence>
<keyword evidence="6" id="KW-0677">Repeat</keyword>
<accession>A0A7M7LRN5</accession>
<dbReference type="GO" id="GO:0051301">
    <property type="term" value="P:cell division"/>
    <property type="evidence" value="ECO:0007669"/>
    <property type="project" value="UniProtKB-KW"/>
</dbReference>
<name>A0A7M7LRN5_NASVI</name>
<sequence length="2267" mass="267459">MFFQINITPKEKKVAEPMIRAPVINEYSLVLAPFQPPTRIKLDTKINTRVECTLHIKNSNNRSLTASITKTPLQERCINLSAIEWSLQPESEVDLIISWDPKESGSWREILQLSDSRRIKYDIPLTLTCIDPNKVANDKKGVKTKQRNPLGPKIQSTSNIKKNTVAPLKNNTSKIKQEPPKIKVEPPLKRPVATEFADKENVSNVGFNWMLEQAKTKKQKKDQTPSPPLDFSKYLDSSTFKFTPLKSKFSCFEPSTVHNNVSFVPTNEFEKIEKITVESTVEMKLRKETYVTVPKYLKVDQTCDNLKDENDEFDDSLSPKQVATETPKLPSEMSMLLNDIKFTPFKNPSAKIEEDTKFSPTFCSTGTKSNKSKSFEDDSVSKNATFDIESVNNSSTNHTYELSVSPTSTKNSSHLKPTCLAKTFNRNNLDMGFSTPLSVNKLPNVTIDHKRYSNVFSKSQVDFGSARDCLEADLWVKSKNTSLSPISKNLMHSTLDSITEEDLYDHDITDKSVTNSIESHKKSKKSKAFCIEISPPKKSSFTKPPIRKISPTKSIKIMKDKHISGTVNAKKKVQINKSIKSNGTIQIPGVRIAKLSLSGLAAGKDKDKSKTKPKTKPLKEASVKLHDPNDFLSMFCNPDPFAATMTIDPFLASTLYCDEKWMFVQELEFKKWLNMLMTPPEQLSTDIESTPLDVGKVWQSCRAKEDVALAETKESISARYHTTTRLNTLRKAACAMFRKPEVITALSQTTVGIEKEILLIRQDKDLHRDIGLQKTILELFISYNPLWLRIGLETVYGETIPLQSNNDLIGLSRFLIHRFFSDPFLVKTHSSHAHPNIRLGTFQSHMNKFMLKKFLFVVYFLDYAKRNKLIGHDPCLFHKKALIKDSRSILLTFSRELLSGIGDITKVLRGYNYVVSHKQTFLDEYDYAVVNLCTDLRDGVRLCRVMELITGQRCLTCRCRVPAISRLQKVHNVSIALTTLNEAGYTITGDIDAKSIADGHKEKTLSLLWQIIYKFQAPRFEKAAKTVQRWWRSKLWYVYIKKMLRNRRHNAASVIQRAWKCYLARRELQKLKEEYARLMHEKIEAAKKIQLLWRLRKEAKQQQKQFQLVKSSAIKIQRWWRRIRSTKSYIEEFKRQKNVVIKVQRRWRAKQLMKYERHRFTQLKTKVIEIQTLWKARRLGRQVFLDYQNKRKAIIFVQRKWRVKLSMKLEQKRYSEKLRAIRFIQEWWKRCLTARRDRNHFLALKNCVRAVEKVWIAKHTVIEERKQFLRQKDSAIMIQKAWRNYRATKADVQLYKRKKTSCLQLQTWWRSVTEANKYRKQRLNIIKIQRWWRSAVLTKKERSNFLAKKNAAIVFQKNWRMHVVRKEYKRKKASVLKIELLYQNLIETRKVRNEYLTLKKAVTVVEARWIALKTGRKTRAKYLKTRNAAIVLQRRWRARVAMREARQNYLQLKRCTIIVQSQYRMRQERRRYRALLQRKAAAIVLQRRWRAKKCGKQVRETYAKHKSSVISIQRKWRATLQARLERNEFLQKRKAAIVLQKHWRSLVTIRQYKKTKNAVRIVEKWRTHKLLGRRVRSEYLQLRACTIKMQRLARVKQHVKRFQKQRESVIVVQKHWRSYVAFKEYRRKKTAATAIQTWRRSIVTGRKVRAEYLKFRESVIKVQRMWRTIKQMREFKRQRVAAIVIQKHWRSYVAFKEYRRKKIAATAIQTWRRSIVTGRKVRAEYLKFRESVIKVQRMWRTIKQMREFKRQRVAAIVIQKHWKSYVAFKEYKRKKLAATVIQTWRRNIVTGRQVRAEYLKYRECVIKVQSTWRMKQAVRGYRQKREAVITMQKHWKRIMAVRKYEKIKIAVLFIENWRRHTLFGRQQRKEFIQLKTAVIKMQMLVRVKLQVQSFKRQRNAAIKIQRFWRSHLQMKECQLQYEKQRAAVIALQRRYRAKRIAEQVRRDYRFKTLAVTRIQRWWRRIYYLRKLRIEIETRKWAALVIENWWINSSVERRLREAMKAEMRRQYRAAVIIQAAWRGFKVRQAASKKMSMLRERAKEAAKAAVPSATLACRLQENIEIFKYASNIGQLSVCLSSLDVIIRLSPNACINVCRLNAVPKLYDILTRANRSLPWLDVCLKVISILLTLAKFQPTTKYVLEKEHIEVLARLLTIAADKKEDLFLHTATLIWVLTEDEEYAEAVKNDARTKFLLRSLCNSTKNKPTTNTTKCKLDLLPSPKPDWGLNHRRPRTFKSISQAITSIASRLGLVNVPQTFDIRRSFNFSM</sequence>
<comment type="subcellular location">
    <subcellularLocation>
        <location evidence="2">Cytoplasm</location>
    </subcellularLocation>
    <subcellularLocation>
        <location evidence="1">Nucleus</location>
    </subcellularLocation>
</comment>
<evidence type="ECO:0000256" key="2">
    <source>
        <dbReference type="ARBA" id="ARBA00004496"/>
    </source>
</evidence>
<organism evidence="14 15">
    <name type="scientific">Nasonia vitripennis</name>
    <name type="common">Parasitic wasp</name>
    <dbReference type="NCBI Taxonomy" id="7425"/>
    <lineage>
        <taxon>Eukaryota</taxon>
        <taxon>Metazoa</taxon>
        <taxon>Ecdysozoa</taxon>
        <taxon>Arthropoda</taxon>
        <taxon>Hexapoda</taxon>
        <taxon>Insecta</taxon>
        <taxon>Pterygota</taxon>
        <taxon>Neoptera</taxon>
        <taxon>Endopterygota</taxon>
        <taxon>Hymenoptera</taxon>
        <taxon>Apocrita</taxon>
        <taxon>Proctotrupomorpha</taxon>
        <taxon>Chalcidoidea</taxon>
        <taxon>Pteromalidae</taxon>
        <taxon>Pteromalinae</taxon>
        <taxon>Nasonia</taxon>
    </lineage>
</organism>
<dbReference type="InParanoid" id="A0A7M7LRN5"/>
<evidence type="ECO:0000256" key="3">
    <source>
        <dbReference type="ARBA" id="ARBA00022490"/>
    </source>
</evidence>
<dbReference type="Pfam" id="PF15780">
    <property type="entry name" value="ASH"/>
    <property type="match status" value="1"/>
</dbReference>
<evidence type="ECO:0000313" key="15">
    <source>
        <dbReference type="Proteomes" id="UP000002358"/>
    </source>
</evidence>
<dbReference type="GO" id="GO:0005737">
    <property type="term" value="C:cytoplasm"/>
    <property type="evidence" value="ECO:0007669"/>
    <property type="project" value="UniProtKB-SubCell"/>
</dbReference>
<evidence type="ECO:0000256" key="12">
    <source>
        <dbReference type="SAM" id="Coils"/>
    </source>
</evidence>
<keyword evidence="15" id="KW-1185">Reference proteome</keyword>
<reference evidence="14" key="1">
    <citation type="submission" date="2021-01" db="UniProtKB">
        <authorList>
            <consortium name="EnsemblMetazoa"/>
        </authorList>
    </citation>
    <scope>IDENTIFICATION</scope>
</reference>
<dbReference type="PANTHER" id="PTHR22706:SF1">
    <property type="entry name" value="ASSEMBLY FACTOR FOR SPINDLE MICROTUBULES"/>
    <property type="match status" value="1"/>
</dbReference>
<feature type="domain" description="Calponin-homology (CH)" evidence="13">
    <location>
        <begin position="884"/>
        <end position="1016"/>
    </location>
</feature>
<dbReference type="FunCoup" id="A0A7M7LRN5">
    <property type="interactions" value="39"/>
</dbReference>
<dbReference type="RefSeq" id="XP_008212607.1">
    <property type="nucleotide sequence ID" value="XM_008214385.4"/>
</dbReference>
<dbReference type="GO" id="GO:0005634">
    <property type="term" value="C:nucleus"/>
    <property type="evidence" value="ECO:0007669"/>
    <property type="project" value="UniProtKB-SubCell"/>
</dbReference>
<keyword evidence="3" id="KW-0963">Cytoplasm</keyword>
<dbReference type="InterPro" id="IPR031549">
    <property type="entry name" value="ASH"/>
</dbReference>
<dbReference type="InterPro" id="IPR000048">
    <property type="entry name" value="IQ_motif_EF-hand-BS"/>
</dbReference>
<dbReference type="EnsemblMetazoa" id="XM_008214385">
    <property type="protein sequence ID" value="XP_008212607"/>
    <property type="gene ID" value="LOC100122962"/>
</dbReference>
<dbReference type="SUPFAM" id="SSF48371">
    <property type="entry name" value="ARM repeat"/>
    <property type="match status" value="1"/>
</dbReference>
<evidence type="ECO:0000256" key="7">
    <source>
        <dbReference type="ARBA" id="ARBA00022776"/>
    </source>
</evidence>
<evidence type="ECO:0000256" key="10">
    <source>
        <dbReference type="ARBA" id="ARBA00023242"/>
    </source>
</evidence>
<keyword evidence="11" id="KW-0131">Cell cycle</keyword>
<dbReference type="InterPro" id="IPR051185">
    <property type="entry name" value="ASPM"/>
</dbReference>
<dbReference type="CDD" id="cd21223">
    <property type="entry name" value="CH_ASPM_rpt1"/>
    <property type="match status" value="1"/>
</dbReference>
<dbReference type="OrthoDB" id="2148418at2759"/>
<dbReference type="SUPFAM" id="SSF47576">
    <property type="entry name" value="Calponin-homology domain, CH-domain"/>
    <property type="match status" value="1"/>
</dbReference>
<dbReference type="PROSITE" id="PS50021">
    <property type="entry name" value="CH"/>
    <property type="match status" value="1"/>
</dbReference>
<dbReference type="KEGG" id="nvi:100122962"/>
<dbReference type="PANTHER" id="PTHR22706">
    <property type="entry name" value="ASSEMBLY FACTOR FOR SPINDLE MICROTUBULES"/>
    <property type="match status" value="1"/>
</dbReference>
<dbReference type="InterPro" id="IPR036872">
    <property type="entry name" value="CH_dom_sf"/>
</dbReference>
<dbReference type="SUPFAM" id="SSF52540">
    <property type="entry name" value="P-loop containing nucleoside triphosphate hydrolases"/>
    <property type="match status" value="3"/>
</dbReference>
<evidence type="ECO:0000256" key="4">
    <source>
        <dbReference type="ARBA" id="ARBA00022553"/>
    </source>
</evidence>
<dbReference type="InterPro" id="IPR027417">
    <property type="entry name" value="P-loop_NTPase"/>
</dbReference>
<proteinExistence type="predicted"/>
<evidence type="ECO:0000313" key="14">
    <source>
        <dbReference type="EnsemblMetazoa" id="XP_008212607"/>
    </source>
</evidence>
<dbReference type="Pfam" id="PF00612">
    <property type="entry name" value="IQ"/>
    <property type="match status" value="10"/>
</dbReference>
<dbReference type="CDD" id="cd23767">
    <property type="entry name" value="IQCD"/>
    <property type="match status" value="2"/>
</dbReference>
<dbReference type="SMR" id="A0A7M7LRN5"/>
<keyword evidence="4" id="KW-0597">Phosphoprotein</keyword>
<feature type="coiled-coil region" evidence="12">
    <location>
        <begin position="1061"/>
        <end position="1088"/>
    </location>
</feature>
<dbReference type="GO" id="GO:0051295">
    <property type="term" value="P:establishment of meiotic spindle localization"/>
    <property type="evidence" value="ECO:0007669"/>
    <property type="project" value="TreeGrafter"/>
</dbReference>
<evidence type="ECO:0000256" key="5">
    <source>
        <dbReference type="ARBA" id="ARBA00022618"/>
    </source>
</evidence>
<evidence type="ECO:0000256" key="9">
    <source>
        <dbReference type="ARBA" id="ARBA00023054"/>
    </source>
</evidence>
<dbReference type="GO" id="GO:0000278">
    <property type="term" value="P:mitotic cell cycle"/>
    <property type="evidence" value="ECO:0007669"/>
    <property type="project" value="TreeGrafter"/>
</dbReference>
<protein>
    <recommendedName>
        <fullName evidence="13">Calponin-homology (CH) domain-containing protein</fullName>
    </recommendedName>
</protein>
<keyword evidence="9 12" id="KW-0175">Coiled coil</keyword>
<dbReference type="Pfam" id="PF00307">
    <property type="entry name" value="CH"/>
    <property type="match status" value="1"/>
</dbReference>
<dbReference type="FunFam" id="1.10.418.10:FF:000051">
    <property type="entry name" value="Abnormal spindle-like microcephaly-associated protein homolog"/>
    <property type="match status" value="1"/>
</dbReference>
<dbReference type="Proteomes" id="UP000002358">
    <property type="component" value="Chromosome 2"/>
</dbReference>
<dbReference type="InterPro" id="IPR001715">
    <property type="entry name" value="CH_dom"/>
</dbReference>
<evidence type="ECO:0000259" key="13">
    <source>
        <dbReference type="PROSITE" id="PS50021"/>
    </source>
</evidence>